<dbReference type="Proteomes" id="UP001498469">
    <property type="component" value="Unassembled WGS sequence"/>
</dbReference>
<accession>A0ABU7UPZ8</accession>
<organism evidence="1 2">
    <name type="scientific">Clostridium frigoriphilum</name>
    <dbReference type="NCBI Taxonomy" id="443253"/>
    <lineage>
        <taxon>Bacteria</taxon>
        <taxon>Bacillati</taxon>
        <taxon>Bacillota</taxon>
        <taxon>Clostridia</taxon>
        <taxon>Eubacteriales</taxon>
        <taxon>Clostridiaceae</taxon>
        <taxon>Clostridium</taxon>
    </lineage>
</organism>
<dbReference type="RefSeq" id="WP_216252084.1">
    <property type="nucleotide sequence ID" value="NZ_JAZHFS010000013.1"/>
</dbReference>
<name>A0ABU7UPZ8_9CLOT</name>
<protein>
    <submittedName>
        <fullName evidence="1">Uncharacterized protein</fullName>
    </submittedName>
</protein>
<dbReference type="EMBL" id="JAZHFS010000013">
    <property type="protein sequence ID" value="MEF2113488.1"/>
    <property type="molecule type" value="Genomic_DNA"/>
</dbReference>
<gene>
    <name evidence="1" type="ORF">SJI18_14355</name>
</gene>
<proteinExistence type="predicted"/>
<sequence length="366" mass="40153">MISPNIKELKGNAGMTLFGAHNDDVTNVLPNIGFDFIYNDINVRSAINISGNSWVGFGSATEHLLINRRDASYNNLYWIKEVEDNRPVFRIRWEGNSAYSSYGSNDLVWELTLYDDNAMVLVIQAIPKNGTDSFVSKGSSGTITCNFQATKSYVFFPTVVGGKSYIVQEGSYKIITQVFLMDDGGNGLKGWDGSTWTKVADPPVTEDIMKANGIAVLPSSRNGLILTNPSLLMWTDNLSEVVLRTRTTGIPTPKLIIQTSDYSIPAGINTVVITVNLTGSSVIKIVCSIDQGFTWKAWNGSWISVDVSAISNVKNTGMIASVLNGITAAQWATLGANYQELRFAYYMEQAAKGDICNIDKIRVNYK</sequence>
<comment type="caution">
    <text evidence="1">The sequence shown here is derived from an EMBL/GenBank/DDBJ whole genome shotgun (WGS) entry which is preliminary data.</text>
</comment>
<evidence type="ECO:0000313" key="1">
    <source>
        <dbReference type="EMBL" id="MEF2113488.1"/>
    </source>
</evidence>
<evidence type="ECO:0000313" key="2">
    <source>
        <dbReference type="Proteomes" id="UP001498469"/>
    </source>
</evidence>
<keyword evidence="2" id="KW-1185">Reference proteome</keyword>
<reference evidence="1 2" key="1">
    <citation type="submission" date="2023-11" db="EMBL/GenBank/DDBJ databases">
        <title>Draft genome sequence of a psychrophilic Clostridium strain from permafrost water brine.</title>
        <authorList>
            <person name="Shcherbakova V.A."/>
            <person name="Trubitsyn V.E."/>
            <person name="Zakharyuk A.G."/>
        </authorList>
    </citation>
    <scope>NUCLEOTIDE SEQUENCE [LARGE SCALE GENOMIC DNA]</scope>
    <source>
        <strain evidence="1 2">14F</strain>
    </source>
</reference>